<dbReference type="GO" id="GO:0008170">
    <property type="term" value="F:N-methyltransferase activity"/>
    <property type="evidence" value="ECO:0007669"/>
    <property type="project" value="UniProtKB-ARBA"/>
</dbReference>
<evidence type="ECO:0000313" key="10">
    <source>
        <dbReference type="EMBL" id="KAL3406954.1"/>
    </source>
</evidence>
<dbReference type="InterPro" id="IPR001214">
    <property type="entry name" value="SET_dom"/>
</dbReference>
<keyword evidence="6" id="KW-0862">Zinc</keyword>
<dbReference type="Pfam" id="PF00856">
    <property type="entry name" value="SET"/>
    <property type="match status" value="1"/>
</dbReference>
<sequence>MAFLPRHLCSLLKLDDLVEALDDVRGYDQRVRLVLKTLQANFGGIPLDHVQSEAKSAETSENLRRRADRLMLGAGCRDEEWFAALDMYQRSVARAPPKSPELARAYGNRSTALLRLNKPQDCVKDIDLALGIGYPEHLRANLLRRKAKQLKKMGRPEEADAVAEEARLWLEKVQLTDRKKRRLEERIDAATRDPDYETPESHKRQLQRLDLALDDGERHPQLDNCSTAVDLEYDAASRGRHLVASKTIRPGELLVLEPPYASCLATKRIYSHCSHCLARLWHSVACDSCVSALYCSDECKSRAWLEYHDYECRVRAQLLAMSMNDTMIFALKLTIKAVKEFGGVIKLRRETKNIAKCEDYLAKSFSKDGVYRSDRYRACYSLLSHSDRRRDRHERVQLSLSSALILYYLLKLTPIFGGSGSTRQGDEDIVTELYDSREALFVGKLIVQHYMQLQVNGALFNEYRNFEYFPIGGMLGPVVSLLNHSCNPNVARCSFIKDNRIYQAVYALKAIDEGVELVEDYGCRFPGTPIEQRRKKLAPYFFTCTCEACEGNWPLIDDLPSIISLVPEKDKCLEVVRAVVRSKRWERAITKLGLEYYTDDKMEILQTYIDSISRVNPITREPSRELTDMLEQFRQCFWYIYGNQFDYIPFLS</sequence>
<dbReference type="Pfam" id="PF01753">
    <property type="entry name" value="zf-MYND"/>
    <property type="match status" value="1"/>
</dbReference>
<dbReference type="PANTHER" id="PTHR46165">
    <property type="entry name" value="SET AND MYND DOMAIN-CONTAINING PROTEIN 4"/>
    <property type="match status" value="1"/>
</dbReference>
<comment type="caution">
    <text evidence="10">The sequence shown here is derived from an EMBL/GenBank/DDBJ whole genome shotgun (WGS) entry which is preliminary data.</text>
</comment>
<keyword evidence="2" id="KW-0808">Transferase</keyword>
<dbReference type="Gene3D" id="1.25.40.10">
    <property type="entry name" value="Tetratricopeptide repeat domain"/>
    <property type="match status" value="1"/>
</dbReference>
<dbReference type="GO" id="GO:0008276">
    <property type="term" value="F:protein methyltransferase activity"/>
    <property type="evidence" value="ECO:0007669"/>
    <property type="project" value="UniProtKB-ARBA"/>
</dbReference>
<evidence type="ECO:0000256" key="6">
    <source>
        <dbReference type="ARBA" id="ARBA00022833"/>
    </source>
</evidence>
<dbReference type="Gene3D" id="2.170.270.10">
    <property type="entry name" value="SET domain"/>
    <property type="match status" value="1"/>
</dbReference>
<reference evidence="10 11" key="1">
    <citation type="journal article" date="2024" name="bioRxiv">
        <title>A reference genome for Trichogramma kaykai: A tiny desert-dwelling parasitoid wasp with competing sex-ratio distorters.</title>
        <authorList>
            <person name="Culotta J."/>
            <person name="Lindsey A.R."/>
        </authorList>
    </citation>
    <scope>NUCLEOTIDE SEQUENCE [LARGE SCALE GENOMIC DNA]</scope>
    <source>
        <strain evidence="10 11">KSX58</strain>
    </source>
</reference>
<dbReference type="SUPFAM" id="SSF82199">
    <property type="entry name" value="SET domain"/>
    <property type="match status" value="1"/>
</dbReference>
<keyword evidence="11" id="KW-1185">Reference proteome</keyword>
<organism evidence="10 11">
    <name type="scientific">Trichogramma kaykai</name>
    <dbReference type="NCBI Taxonomy" id="54128"/>
    <lineage>
        <taxon>Eukaryota</taxon>
        <taxon>Metazoa</taxon>
        <taxon>Ecdysozoa</taxon>
        <taxon>Arthropoda</taxon>
        <taxon>Hexapoda</taxon>
        <taxon>Insecta</taxon>
        <taxon>Pterygota</taxon>
        <taxon>Neoptera</taxon>
        <taxon>Endopterygota</taxon>
        <taxon>Hymenoptera</taxon>
        <taxon>Apocrita</taxon>
        <taxon>Proctotrupomorpha</taxon>
        <taxon>Chalcidoidea</taxon>
        <taxon>Trichogrammatidae</taxon>
        <taxon>Trichogramma</taxon>
    </lineage>
</organism>
<evidence type="ECO:0000256" key="7">
    <source>
        <dbReference type="PROSITE-ProRule" id="PRU00134"/>
    </source>
</evidence>
<dbReference type="GO" id="GO:0032259">
    <property type="term" value="P:methylation"/>
    <property type="evidence" value="ECO:0007669"/>
    <property type="project" value="UniProtKB-KW"/>
</dbReference>
<keyword evidence="4" id="KW-0479">Metal-binding</keyword>
<evidence type="ECO:0000313" key="11">
    <source>
        <dbReference type="Proteomes" id="UP001627154"/>
    </source>
</evidence>
<dbReference type="InterPro" id="IPR002893">
    <property type="entry name" value="Znf_MYND"/>
</dbReference>
<keyword evidence="3" id="KW-0949">S-adenosyl-L-methionine</keyword>
<accession>A0ABD2XQ16</accession>
<dbReference type="InterPro" id="IPR052097">
    <property type="entry name" value="SET-MYND_domain_protein"/>
</dbReference>
<name>A0ABD2XQ16_9HYME</name>
<dbReference type="InterPro" id="IPR046341">
    <property type="entry name" value="SET_dom_sf"/>
</dbReference>
<evidence type="ECO:0000256" key="5">
    <source>
        <dbReference type="ARBA" id="ARBA00022771"/>
    </source>
</evidence>
<dbReference type="AlphaFoldDB" id="A0ABD2XQ16"/>
<evidence type="ECO:0000259" key="9">
    <source>
        <dbReference type="PROSITE" id="PS50865"/>
    </source>
</evidence>
<feature type="domain" description="MYND-type" evidence="9">
    <location>
        <begin position="273"/>
        <end position="312"/>
    </location>
</feature>
<dbReference type="Proteomes" id="UP001627154">
    <property type="component" value="Unassembled WGS sequence"/>
</dbReference>
<feature type="domain" description="SET" evidence="8">
    <location>
        <begin position="220"/>
        <end position="522"/>
    </location>
</feature>
<evidence type="ECO:0008006" key="12">
    <source>
        <dbReference type="Google" id="ProtNLM"/>
    </source>
</evidence>
<evidence type="ECO:0000259" key="8">
    <source>
        <dbReference type="PROSITE" id="PS50280"/>
    </source>
</evidence>
<evidence type="ECO:0000256" key="2">
    <source>
        <dbReference type="ARBA" id="ARBA00022679"/>
    </source>
</evidence>
<gene>
    <name evidence="10" type="ORF">TKK_001059</name>
</gene>
<evidence type="ECO:0000256" key="4">
    <source>
        <dbReference type="ARBA" id="ARBA00022723"/>
    </source>
</evidence>
<keyword evidence="5 7" id="KW-0863">Zinc-finger</keyword>
<dbReference type="GO" id="GO:0008270">
    <property type="term" value="F:zinc ion binding"/>
    <property type="evidence" value="ECO:0007669"/>
    <property type="project" value="UniProtKB-KW"/>
</dbReference>
<keyword evidence="1" id="KW-0489">Methyltransferase</keyword>
<dbReference type="SUPFAM" id="SSF48452">
    <property type="entry name" value="TPR-like"/>
    <property type="match status" value="1"/>
</dbReference>
<protein>
    <recommendedName>
        <fullName evidence="12">MYND-type domain-containing protein</fullName>
    </recommendedName>
</protein>
<dbReference type="PROSITE" id="PS50865">
    <property type="entry name" value="ZF_MYND_2"/>
    <property type="match status" value="1"/>
</dbReference>
<proteinExistence type="predicted"/>
<dbReference type="InterPro" id="IPR011990">
    <property type="entry name" value="TPR-like_helical_dom_sf"/>
</dbReference>
<dbReference type="PANTHER" id="PTHR46165:SF2">
    <property type="entry name" value="SET AND MYND DOMAIN-CONTAINING PROTEIN 4"/>
    <property type="match status" value="1"/>
</dbReference>
<evidence type="ECO:0000256" key="1">
    <source>
        <dbReference type="ARBA" id="ARBA00022603"/>
    </source>
</evidence>
<dbReference type="EMBL" id="JBJJXI010000018">
    <property type="protein sequence ID" value="KAL3406954.1"/>
    <property type="molecule type" value="Genomic_DNA"/>
</dbReference>
<dbReference type="PROSITE" id="PS50280">
    <property type="entry name" value="SET"/>
    <property type="match status" value="1"/>
</dbReference>
<evidence type="ECO:0000256" key="3">
    <source>
        <dbReference type="ARBA" id="ARBA00022691"/>
    </source>
</evidence>
<dbReference type="GO" id="GO:0008757">
    <property type="term" value="F:S-adenosylmethionine-dependent methyltransferase activity"/>
    <property type="evidence" value="ECO:0007669"/>
    <property type="project" value="UniProtKB-ARBA"/>
</dbReference>